<reference evidence="1" key="1">
    <citation type="journal article" date="2023" name="Nat. Commun.">
        <title>Diploid and tetraploid genomes of Acorus and the evolution of monocots.</title>
        <authorList>
            <person name="Ma L."/>
            <person name="Liu K.W."/>
            <person name="Li Z."/>
            <person name="Hsiao Y.Y."/>
            <person name="Qi Y."/>
            <person name="Fu T."/>
            <person name="Tang G.D."/>
            <person name="Zhang D."/>
            <person name="Sun W.H."/>
            <person name="Liu D.K."/>
            <person name="Li Y."/>
            <person name="Chen G.Z."/>
            <person name="Liu X.D."/>
            <person name="Liao X.Y."/>
            <person name="Jiang Y.T."/>
            <person name="Yu X."/>
            <person name="Hao Y."/>
            <person name="Huang J."/>
            <person name="Zhao X.W."/>
            <person name="Ke S."/>
            <person name="Chen Y.Y."/>
            <person name="Wu W.L."/>
            <person name="Hsu J.L."/>
            <person name="Lin Y.F."/>
            <person name="Huang M.D."/>
            <person name="Li C.Y."/>
            <person name="Huang L."/>
            <person name="Wang Z.W."/>
            <person name="Zhao X."/>
            <person name="Zhong W.Y."/>
            <person name="Peng D.H."/>
            <person name="Ahmad S."/>
            <person name="Lan S."/>
            <person name="Zhang J.S."/>
            <person name="Tsai W.C."/>
            <person name="Van de Peer Y."/>
            <person name="Liu Z.J."/>
        </authorList>
    </citation>
    <scope>NUCLEOTIDE SEQUENCE</scope>
    <source>
        <strain evidence="1">SCP</strain>
    </source>
</reference>
<accession>A0AAV9BDY4</accession>
<name>A0AAV9BDY4_ACOGR</name>
<evidence type="ECO:0000313" key="2">
    <source>
        <dbReference type="Proteomes" id="UP001179952"/>
    </source>
</evidence>
<reference evidence="1" key="2">
    <citation type="submission" date="2023-06" db="EMBL/GenBank/DDBJ databases">
        <authorList>
            <person name="Ma L."/>
            <person name="Liu K.-W."/>
            <person name="Li Z."/>
            <person name="Hsiao Y.-Y."/>
            <person name="Qi Y."/>
            <person name="Fu T."/>
            <person name="Tang G."/>
            <person name="Zhang D."/>
            <person name="Sun W.-H."/>
            <person name="Liu D.-K."/>
            <person name="Li Y."/>
            <person name="Chen G.-Z."/>
            <person name="Liu X.-D."/>
            <person name="Liao X.-Y."/>
            <person name="Jiang Y.-T."/>
            <person name="Yu X."/>
            <person name="Hao Y."/>
            <person name="Huang J."/>
            <person name="Zhao X.-W."/>
            <person name="Ke S."/>
            <person name="Chen Y.-Y."/>
            <person name="Wu W.-L."/>
            <person name="Hsu J.-L."/>
            <person name="Lin Y.-F."/>
            <person name="Huang M.-D."/>
            <person name="Li C.-Y."/>
            <person name="Huang L."/>
            <person name="Wang Z.-W."/>
            <person name="Zhao X."/>
            <person name="Zhong W.-Y."/>
            <person name="Peng D.-H."/>
            <person name="Ahmad S."/>
            <person name="Lan S."/>
            <person name="Zhang J.-S."/>
            <person name="Tsai W.-C."/>
            <person name="Van De Peer Y."/>
            <person name="Liu Z.-J."/>
        </authorList>
    </citation>
    <scope>NUCLEOTIDE SEQUENCE</scope>
    <source>
        <strain evidence="1">SCP</strain>
        <tissue evidence="1">Leaves</tissue>
    </source>
</reference>
<sequence>MEVNAKDTLPEIVWVKVEDHRTEIRIEYEWKPIPCKVCATFGHTVSQYILPKADQERNPGNPSLLWEIRTQGWAVTYDMGAHHTQGYLVDKVTNAQYLKGTSIWNATAKGTASWAWKDMLKLRPTAAKYIGRHINIVYCTDLIEMQR</sequence>
<gene>
    <name evidence="1" type="ORF">QJS04_geneDACA001622</name>
</gene>
<comment type="caution">
    <text evidence="1">The sequence shown here is derived from an EMBL/GenBank/DDBJ whole genome shotgun (WGS) entry which is preliminary data.</text>
</comment>
<dbReference type="AlphaFoldDB" id="A0AAV9BDY4"/>
<protein>
    <submittedName>
        <fullName evidence="1">Uncharacterized protein</fullName>
    </submittedName>
</protein>
<keyword evidence="2" id="KW-1185">Reference proteome</keyword>
<dbReference type="EMBL" id="JAUJYN010000003">
    <property type="protein sequence ID" value="KAK1274845.1"/>
    <property type="molecule type" value="Genomic_DNA"/>
</dbReference>
<proteinExistence type="predicted"/>
<dbReference type="Proteomes" id="UP001179952">
    <property type="component" value="Unassembled WGS sequence"/>
</dbReference>
<evidence type="ECO:0000313" key="1">
    <source>
        <dbReference type="EMBL" id="KAK1274845.1"/>
    </source>
</evidence>
<organism evidence="1 2">
    <name type="scientific">Acorus gramineus</name>
    <name type="common">Dwarf sweet flag</name>
    <dbReference type="NCBI Taxonomy" id="55184"/>
    <lineage>
        <taxon>Eukaryota</taxon>
        <taxon>Viridiplantae</taxon>
        <taxon>Streptophyta</taxon>
        <taxon>Embryophyta</taxon>
        <taxon>Tracheophyta</taxon>
        <taxon>Spermatophyta</taxon>
        <taxon>Magnoliopsida</taxon>
        <taxon>Liliopsida</taxon>
        <taxon>Acoraceae</taxon>
        <taxon>Acorus</taxon>
    </lineage>
</organism>